<dbReference type="RefSeq" id="XP_016507924.1">
    <property type="nucleotide sequence ID" value="XM_016652438.1"/>
</dbReference>
<dbReference type="OrthoDB" id="1305792at2759"/>
<sequence>MDVVTRGKTRPSMAKVQVEVDLLKPLLNSVWVGDEDDDSPLKGFVQKLEYENVPKYYKHCKKLGHALINCRVLEHIRLMEDKEAEEREKEVAKEKVLEKVKPVNETNADKSKMGEQLKQNKDIGKHTNKEDTMEASKGKQTKQKKDIVKHTDKEDILGGS</sequence>
<name>A0A1S4D3S1_TOBAC</name>
<dbReference type="PANTHER" id="PTHR31286">
    <property type="entry name" value="GLYCINE-RICH CELL WALL STRUCTURAL PROTEIN 1.8-LIKE"/>
    <property type="match status" value="1"/>
</dbReference>
<dbReference type="AlphaFoldDB" id="A0A1S4D3S1"/>
<dbReference type="KEGG" id="nta:107825566"/>
<evidence type="ECO:0000313" key="2">
    <source>
        <dbReference type="RefSeq" id="XP_016507924.1"/>
    </source>
</evidence>
<accession>A0A1S4D3S1</accession>
<evidence type="ECO:0000256" key="1">
    <source>
        <dbReference type="SAM" id="MobiDB-lite"/>
    </source>
</evidence>
<feature type="region of interest" description="Disordered" evidence="1">
    <location>
        <begin position="98"/>
        <end position="160"/>
    </location>
</feature>
<dbReference type="PANTHER" id="PTHR31286:SF164">
    <property type="entry name" value="ZINC FINGER, CCHC-TYPE"/>
    <property type="match status" value="1"/>
</dbReference>
<dbReference type="PaxDb" id="4097-A0A1S4D3S1"/>
<protein>
    <submittedName>
        <fullName evidence="2">Uncharacterized protein</fullName>
    </submittedName>
</protein>
<organism evidence="2">
    <name type="scientific">Nicotiana tabacum</name>
    <name type="common">Common tobacco</name>
    <dbReference type="NCBI Taxonomy" id="4097"/>
    <lineage>
        <taxon>Eukaryota</taxon>
        <taxon>Viridiplantae</taxon>
        <taxon>Streptophyta</taxon>
        <taxon>Embryophyta</taxon>
        <taxon>Tracheophyta</taxon>
        <taxon>Spermatophyta</taxon>
        <taxon>Magnoliopsida</taxon>
        <taxon>eudicotyledons</taxon>
        <taxon>Gunneridae</taxon>
        <taxon>Pentapetalae</taxon>
        <taxon>asterids</taxon>
        <taxon>lamiids</taxon>
        <taxon>Solanales</taxon>
        <taxon>Solanaceae</taxon>
        <taxon>Nicotianoideae</taxon>
        <taxon>Nicotianeae</taxon>
        <taxon>Nicotiana</taxon>
    </lineage>
</organism>
<proteinExistence type="predicted"/>
<gene>
    <name evidence="2" type="primary">LOC107825566</name>
</gene>
<dbReference type="InterPro" id="IPR040256">
    <property type="entry name" value="At4g02000-like"/>
</dbReference>
<reference evidence="2" key="1">
    <citation type="submission" date="2025-08" db="UniProtKB">
        <authorList>
            <consortium name="RefSeq"/>
        </authorList>
    </citation>
    <scope>IDENTIFICATION</scope>
</reference>